<name>A0A399R656_9PROT</name>
<sequence>MLNFTNKVAVVTGGASGIGRATVKTLASLEANVVIADIDEKNAGTLIDECADLPGKVVFCSTDILHEEQIANMISHALSSFGRIDILHNNAGVPRSRAPDCEITDMTVEWWHRTIDAHLTSAMLGCKYALPHMITNGGGVIVNTSSSAAADATVDLPAYSSAKAGLHQLTREVAATYGRDNVRCNAVVPGLVLTERGRATLPAEQIKLFAAQTPLPYLAEAQDIANVVVFLASDASRMINGECLRAEGGMMIKLPYWESKLKASRGPSFSRKAYRDTRPAKSAG</sequence>
<dbReference type="InterPro" id="IPR020904">
    <property type="entry name" value="Sc_DH/Rdtase_CS"/>
</dbReference>
<dbReference type="Pfam" id="PF13561">
    <property type="entry name" value="adh_short_C2"/>
    <property type="match status" value="1"/>
</dbReference>
<dbReference type="PANTHER" id="PTHR24321">
    <property type="entry name" value="DEHYDROGENASES, SHORT CHAIN"/>
    <property type="match status" value="1"/>
</dbReference>
<keyword evidence="2" id="KW-0560">Oxidoreductase</keyword>
<dbReference type="AlphaFoldDB" id="A0A399R656"/>
<comment type="caution">
    <text evidence="3">The sequence shown here is derived from an EMBL/GenBank/DDBJ whole genome shotgun (WGS) entry which is preliminary data.</text>
</comment>
<evidence type="ECO:0000313" key="3">
    <source>
        <dbReference type="EMBL" id="RIJ26840.1"/>
    </source>
</evidence>
<comment type="similarity">
    <text evidence="1">Belongs to the short-chain dehydrogenases/reductases (SDR) family.</text>
</comment>
<protein>
    <submittedName>
        <fullName evidence="3">SDR family oxidoreductase</fullName>
    </submittedName>
</protein>
<dbReference type="Gene3D" id="3.40.50.720">
    <property type="entry name" value="NAD(P)-binding Rossmann-like Domain"/>
    <property type="match status" value="1"/>
</dbReference>
<evidence type="ECO:0000313" key="4">
    <source>
        <dbReference type="Proteomes" id="UP000266385"/>
    </source>
</evidence>
<dbReference type="Proteomes" id="UP000266385">
    <property type="component" value="Unassembled WGS sequence"/>
</dbReference>
<gene>
    <name evidence="3" type="ORF">D1223_18045</name>
</gene>
<evidence type="ECO:0000256" key="1">
    <source>
        <dbReference type="ARBA" id="ARBA00006484"/>
    </source>
</evidence>
<reference evidence="3 4" key="1">
    <citation type="submission" date="2018-08" db="EMBL/GenBank/DDBJ databases">
        <title>Henriciella mobilis sp. nov., isolated from seawater.</title>
        <authorList>
            <person name="Cheng H."/>
            <person name="Wu Y.-H."/>
            <person name="Xu X.-W."/>
            <person name="Guo L.-L."/>
        </authorList>
    </citation>
    <scope>NUCLEOTIDE SEQUENCE [LARGE SCALE GENOMIC DNA]</scope>
    <source>
        <strain evidence="3 4">JN25</strain>
    </source>
</reference>
<accession>A0A399R656</accession>
<dbReference type="PROSITE" id="PS00061">
    <property type="entry name" value="ADH_SHORT"/>
    <property type="match status" value="1"/>
</dbReference>
<dbReference type="EMBL" id="QWFX01000016">
    <property type="protein sequence ID" value="RIJ26840.1"/>
    <property type="molecule type" value="Genomic_DNA"/>
</dbReference>
<proteinExistence type="inferred from homology"/>
<keyword evidence="4" id="KW-1185">Reference proteome</keyword>
<dbReference type="RefSeq" id="WP_119377733.1">
    <property type="nucleotide sequence ID" value="NZ_QWFX01000016.1"/>
</dbReference>
<dbReference type="OrthoDB" id="9789398at2"/>
<dbReference type="SUPFAM" id="SSF51735">
    <property type="entry name" value="NAD(P)-binding Rossmann-fold domains"/>
    <property type="match status" value="1"/>
</dbReference>
<dbReference type="FunFam" id="3.40.50.720:FF:000084">
    <property type="entry name" value="Short-chain dehydrogenase reductase"/>
    <property type="match status" value="1"/>
</dbReference>
<organism evidence="3 4">
    <name type="scientific">Henriciella mobilis</name>
    <dbReference type="NCBI Taxonomy" id="2305467"/>
    <lineage>
        <taxon>Bacteria</taxon>
        <taxon>Pseudomonadati</taxon>
        <taxon>Pseudomonadota</taxon>
        <taxon>Alphaproteobacteria</taxon>
        <taxon>Hyphomonadales</taxon>
        <taxon>Hyphomonadaceae</taxon>
        <taxon>Henriciella</taxon>
    </lineage>
</organism>
<dbReference type="GO" id="GO:0016491">
    <property type="term" value="F:oxidoreductase activity"/>
    <property type="evidence" value="ECO:0007669"/>
    <property type="project" value="UniProtKB-KW"/>
</dbReference>
<dbReference type="PRINTS" id="PR00080">
    <property type="entry name" value="SDRFAMILY"/>
</dbReference>
<dbReference type="InterPro" id="IPR036291">
    <property type="entry name" value="NAD(P)-bd_dom_sf"/>
</dbReference>
<dbReference type="PRINTS" id="PR00081">
    <property type="entry name" value="GDHRDH"/>
</dbReference>
<dbReference type="PANTHER" id="PTHR24321:SF14">
    <property type="entry name" value="SHORT-CHAIN TYPE DEHYDROGENASE_REDUCTASE BLR2146-RELATED"/>
    <property type="match status" value="1"/>
</dbReference>
<dbReference type="CDD" id="cd05233">
    <property type="entry name" value="SDR_c"/>
    <property type="match status" value="1"/>
</dbReference>
<dbReference type="InterPro" id="IPR002347">
    <property type="entry name" value="SDR_fam"/>
</dbReference>
<evidence type="ECO:0000256" key="2">
    <source>
        <dbReference type="ARBA" id="ARBA00023002"/>
    </source>
</evidence>